<reference evidence="1" key="1">
    <citation type="submission" date="2020-07" db="EMBL/GenBank/DDBJ databases">
        <title>Clarias magur genome sequencing, assembly and annotation.</title>
        <authorList>
            <person name="Kushwaha B."/>
            <person name="Kumar R."/>
            <person name="Das P."/>
            <person name="Joshi C.G."/>
            <person name="Kumar D."/>
            <person name="Nagpure N.S."/>
            <person name="Pandey M."/>
            <person name="Agarwal S."/>
            <person name="Srivastava S."/>
            <person name="Singh M."/>
            <person name="Sahoo L."/>
            <person name="Jayasankar P."/>
            <person name="Meher P.K."/>
            <person name="Koringa P.G."/>
            <person name="Iquebal M.A."/>
            <person name="Das S.P."/>
            <person name="Bit A."/>
            <person name="Patnaik S."/>
            <person name="Patel N."/>
            <person name="Shah T.M."/>
            <person name="Hinsu A."/>
            <person name="Jena J.K."/>
        </authorList>
    </citation>
    <scope>NUCLEOTIDE SEQUENCE</scope>
    <source>
        <strain evidence="1">CIFAMagur01</strain>
        <tissue evidence="1">Testis</tissue>
    </source>
</reference>
<organism evidence="1 2">
    <name type="scientific">Clarias magur</name>
    <name type="common">Asian catfish</name>
    <name type="synonym">Macropteronotus magur</name>
    <dbReference type="NCBI Taxonomy" id="1594786"/>
    <lineage>
        <taxon>Eukaryota</taxon>
        <taxon>Metazoa</taxon>
        <taxon>Chordata</taxon>
        <taxon>Craniata</taxon>
        <taxon>Vertebrata</taxon>
        <taxon>Euteleostomi</taxon>
        <taxon>Actinopterygii</taxon>
        <taxon>Neopterygii</taxon>
        <taxon>Teleostei</taxon>
        <taxon>Ostariophysi</taxon>
        <taxon>Siluriformes</taxon>
        <taxon>Clariidae</taxon>
        <taxon>Clarias</taxon>
    </lineage>
</organism>
<name>A0A8J4UG44_CLAMG</name>
<feature type="non-terminal residue" evidence="1">
    <location>
        <position position="1"/>
    </location>
</feature>
<accession>A0A8J4UG44</accession>
<proteinExistence type="predicted"/>
<feature type="non-terminal residue" evidence="1">
    <location>
        <position position="70"/>
    </location>
</feature>
<keyword evidence="2" id="KW-1185">Reference proteome</keyword>
<dbReference type="OrthoDB" id="8955601at2759"/>
<dbReference type="AlphaFoldDB" id="A0A8J4UG44"/>
<gene>
    <name evidence="1" type="primary">glis2b</name>
    <name evidence="1" type="ORF">DAT39_013328</name>
</gene>
<evidence type="ECO:0000313" key="1">
    <source>
        <dbReference type="EMBL" id="KAF5896952.1"/>
    </source>
</evidence>
<sequence length="70" mass="7475">ERLWAAPMLSLDEPLDLKLPRGHLNGQSRGSMSPPTLISSRVHAKRVGHLPISDDGTADIVSASNASPHI</sequence>
<dbReference type="EMBL" id="QNUK01000254">
    <property type="protein sequence ID" value="KAF5896952.1"/>
    <property type="molecule type" value="Genomic_DNA"/>
</dbReference>
<comment type="caution">
    <text evidence="1">The sequence shown here is derived from an EMBL/GenBank/DDBJ whole genome shotgun (WGS) entry which is preliminary data.</text>
</comment>
<protein>
    <submittedName>
        <fullName evidence="1">Zinc finger protein GLIS2</fullName>
    </submittedName>
</protein>
<dbReference type="Proteomes" id="UP000727407">
    <property type="component" value="Unassembled WGS sequence"/>
</dbReference>
<evidence type="ECO:0000313" key="2">
    <source>
        <dbReference type="Proteomes" id="UP000727407"/>
    </source>
</evidence>